<dbReference type="EMBL" id="BLXT01007928">
    <property type="protein sequence ID" value="GFO44098.1"/>
    <property type="molecule type" value="Genomic_DNA"/>
</dbReference>
<sequence length="96" mass="10530">MANYLIMPYAKNNQDLTPGSSMLGLSMGPTFTGAGRPSIKVRCSAFYSKIHRGEVLEEWTATAKCNKLLIHSDVHSRSIVPPKVYLDTVPQFSNGS</sequence>
<accession>A0AAV4DIQ2</accession>
<gene>
    <name evidence="1" type="ORF">PoB_007060300</name>
</gene>
<dbReference type="AlphaFoldDB" id="A0AAV4DIQ2"/>
<proteinExistence type="predicted"/>
<evidence type="ECO:0000313" key="2">
    <source>
        <dbReference type="Proteomes" id="UP000735302"/>
    </source>
</evidence>
<keyword evidence="2" id="KW-1185">Reference proteome</keyword>
<evidence type="ECO:0000313" key="1">
    <source>
        <dbReference type="EMBL" id="GFO44098.1"/>
    </source>
</evidence>
<protein>
    <submittedName>
        <fullName evidence="1">Uncharacterized protein</fullName>
    </submittedName>
</protein>
<reference evidence="1 2" key="1">
    <citation type="journal article" date="2021" name="Elife">
        <title>Chloroplast acquisition without the gene transfer in kleptoplastic sea slugs, Plakobranchus ocellatus.</title>
        <authorList>
            <person name="Maeda T."/>
            <person name="Takahashi S."/>
            <person name="Yoshida T."/>
            <person name="Shimamura S."/>
            <person name="Takaki Y."/>
            <person name="Nagai Y."/>
            <person name="Toyoda A."/>
            <person name="Suzuki Y."/>
            <person name="Arimoto A."/>
            <person name="Ishii H."/>
            <person name="Satoh N."/>
            <person name="Nishiyama T."/>
            <person name="Hasebe M."/>
            <person name="Maruyama T."/>
            <person name="Minagawa J."/>
            <person name="Obokata J."/>
            <person name="Shigenobu S."/>
        </authorList>
    </citation>
    <scope>NUCLEOTIDE SEQUENCE [LARGE SCALE GENOMIC DNA]</scope>
</reference>
<name>A0AAV4DIQ2_9GAST</name>
<dbReference type="Proteomes" id="UP000735302">
    <property type="component" value="Unassembled WGS sequence"/>
</dbReference>
<comment type="caution">
    <text evidence="1">The sequence shown here is derived from an EMBL/GenBank/DDBJ whole genome shotgun (WGS) entry which is preliminary data.</text>
</comment>
<organism evidence="1 2">
    <name type="scientific">Plakobranchus ocellatus</name>
    <dbReference type="NCBI Taxonomy" id="259542"/>
    <lineage>
        <taxon>Eukaryota</taxon>
        <taxon>Metazoa</taxon>
        <taxon>Spiralia</taxon>
        <taxon>Lophotrochozoa</taxon>
        <taxon>Mollusca</taxon>
        <taxon>Gastropoda</taxon>
        <taxon>Heterobranchia</taxon>
        <taxon>Euthyneura</taxon>
        <taxon>Panpulmonata</taxon>
        <taxon>Sacoglossa</taxon>
        <taxon>Placobranchoidea</taxon>
        <taxon>Plakobranchidae</taxon>
        <taxon>Plakobranchus</taxon>
    </lineage>
</organism>